<organism evidence="2">
    <name type="scientific">Schmidtea mediterranea</name>
    <name type="common">Freshwater planarian flatworm</name>
    <dbReference type="NCBI Taxonomy" id="79327"/>
    <lineage>
        <taxon>Eukaryota</taxon>
        <taxon>Metazoa</taxon>
        <taxon>Spiralia</taxon>
        <taxon>Lophotrochozoa</taxon>
        <taxon>Platyhelminthes</taxon>
        <taxon>Rhabditophora</taxon>
        <taxon>Seriata</taxon>
        <taxon>Tricladida</taxon>
        <taxon>Continenticola</taxon>
        <taxon>Geoplanoidea</taxon>
        <taxon>Dugesiidae</taxon>
        <taxon>Schmidtea</taxon>
    </lineage>
</organism>
<proteinExistence type="evidence at transcript level"/>
<gene>
    <name evidence="2" type="primary">gcr135</name>
</gene>
<feature type="transmembrane region" description="Helical" evidence="1">
    <location>
        <begin position="313"/>
        <end position="337"/>
    </location>
</feature>
<reference evidence="2" key="1">
    <citation type="journal article" date="2016" name="PLoS Biol.">
        <title>GPCRs Direct Germline Development and Somatic Gonad Function in Planarians.</title>
        <authorList>
            <person name="Saberi A."/>
            <person name="Jamal A."/>
            <person name="Beets I."/>
            <person name="Schoofs L."/>
            <person name="Newmark P.A."/>
        </authorList>
    </citation>
    <scope>NUCLEOTIDE SEQUENCE</scope>
</reference>
<sequence>MYSLRPKNNTMASINDKYRYIFSKFIEECKLNNISYTCPNVWWYNSCIRMTNSDENIDAPCPFIKSFVALKCNPDGKWNATEIGFFQLCNGAEFLYRIQIEKYFGFILYPIQIIIYLSSIFKISLYDEMLKDFCWRMIIWSLRAKTLKHGIGWLLVLMNSNSFVSAACIPITVIPIFMDLFGQSCHMALFFYLYIMLYRFDVQIRTIKSALFRITIMTPILAITVCLVLDMNKDDYYNYFECQTDIFGSRVVLAFVTSFVAMTIINIYLWIAILKKCKEMNKEAFFGIYRMEYDIAGTRKEISKREIIRTTYVLKWLLGLSVFETIVYFCSVLHIVLDGYLERPVKFNFFITAIVTFLINNAEMVTMIAIIWFNKHFQTKQNALKQWYIEIDDDKRSNNEELENFLFQDAEESIQTI</sequence>
<dbReference type="AlphaFoldDB" id="A0A193KUE1"/>
<dbReference type="EMBL" id="KX018932">
    <property type="protein sequence ID" value="ANO39093.1"/>
    <property type="molecule type" value="mRNA"/>
</dbReference>
<feature type="transmembrane region" description="Helical" evidence="1">
    <location>
        <begin position="210"/>
        <end position="231"/>
    </location>
</feature>
<keyword evidence="1" id="KW-1133">Transmembrane helix</keyword>
<keyword evidence="1" id="KW-0812">Transmembrane</keyword>
<protein>
    <submittedName>
        <fullName evidence="2">GCR135</fullName>
    </submittedName>
</protein>
<feature type="transmembrane region" description="Helical" evidence="1">
    <location>
        <begin position="180"/>
        <end position="198"/>
    </location>
</feature>
<feature type="transmembrane region" description="Helical" evidence="1">
    <location>
        <begin position="103"/>
        <end position="121"/>
    </location>
</feature>
<name>A0A193KUE1_SCHMD</name>
<feature type="transmembrane region" description="Helical" evidence="1">
    <location>
        <begin position="151"/>
        <end position="174"/>
    </location>
</feature>
<evidence type="ECO:0000256" key="1">
    <source>
        <dbReference type="SAM" id="Phobius"/>
    </source>
</evidence>
<evidence type="ECO:0000313" key="2">
    <source>
        <dbReference type="EMBL" id="ANO39093.1"/>
    </source>
</evidence>
<accession>A0A193KUE1</accession>
<feature type="transmembrane region" description="Helical" evidence="1">
    <location>
        <begin position="251"/>
        <end position="273"/>
    </location>
</feature>
<keyword evidence="1" id="KW-0472">Membrane</keyword>
<feature type="transmembrane region" description="Helical" evidence="1">
    <location>
        <begin position="349"/>
        <end position="373"/>
    </location>
</feature>